<gene>
    <name evidence="1" type="ORF">HHA04nite_14900</name>
</gene>
<protein>
    <submittedName>
        <fullName evidence="1">Uncharacterized protein</fullName>
    </submittedName>
</protein>
<evidence type="ECO:0000313" key="2">
    <source>
        <dbReference type="Proteomes" id="UP000321121"/>
    </source>
</evidence>
<reference evidence="1 2" key="1">
    <citation type="submission" date="2019-07" db="EMBL/GenBank/DDBJ databases">
        <title>Whole genome shotgun sequence of Halomonas halophila NBRC 102604.</title>
        <authorList>
            <person name="Hosoyama A."/>
            <person name="Uohara A."/>
            <person name="Ohji S."/>
            <person name="Ichikawa N."/>
        </authorList>
    </citation>
    <scope>NUCLEOTIDE SEQUENCE [LARGE SCALE GENOMIC DNA]</scope>
    <source>
        <strain evidence="1 2">NBRC 102604</strain>
    </source>
</reference>
<proteinExistence type="predicted"/>
<dbReference type="RefSeq" id="WP_146908643.1">
    <property type="nucleotide sequence ID" value="NZ_BJUS01000013.1"/>
</dbReference>
<name>A0ABQ0U327_9GAMM</name>
<comment type="caution">
    <text evidence="1">The sequence shown here is derived from an EMBL/GenBank/DDBJ whole genome shotgun (WGS) entry which is preliminary data.</text>
</comment>
<sequence>MNIEELEQLTAAQDEAQRIAAESARDAHDKALKAAYKLRDELADTIDQVSEREALKGVVEAAAKAEFNSKPQKEMASIVIGQFAAAVADMPFPATVSRNGSELVARAASAAQGYSADQKRQVFAALVMACLDSSVKTGLLAFPSDWASLPSADGMRQMATALDADAVAKLDAEHQTRAEELATAQRYVDSLEQARPALWVVDADAEPSTMIRNSRGGASTIAGIRFEPGENVLSAEDYATVRNNRSFLAHIESGTLSIESTASLVQEA</sequence>
<accession>A0ABQ0U327</accession>
<dbReference type="Proteomes" id="UP000321121">
    <property type="component" value="Unassembled WGS sequence"/>
</dbReference>
<organism evidence="1 2">
    <name type="scientific">Halomonas halophila</name>
    <dbReference type="NCBI Taxonomy" id="29573"/>
    <lineage>
        <taxon>Bacteria</taxon>
        <taxon>Pseudomonadati</taxon>
        <taxon>Pseudomonadota</taxon>
        <taxon>Gammaproteobacteria</taxon>
        <taxon>Oceanospirillales</taxon>
        <taxon>Halomonadaceae</taxon>
        <taxon>Halomonas</taxon>
    </lineage>
</organism>
<keyword evidence="2" id="KW-1185">Reference proteome</keyword>
<dbReference type="EMBL" id="BJUS01000013">
    <property type="protein sequence ID" value="GEK72946.1"/>
    <property type="molecule type" value="Genomic_DNA"/>
</dbReference>
<evidence type="ECO:0000313" key="1">
    <source>
        <dbReference type="EMBL" id="GEK72946.1"/>
    </source>
</evidence>